<protein>
    <submittedName>
        <fullName evidence="1">Uncharacterized protein</fullName>
    </submittedName>
</protein>
<gene>
    <name evidence="1" type="ORF">EVA_12255</name>
</gene>
<dbReference type="AlphaFoldDB" id="J9GJ92"/>
<organism evidence="1">
    <name type="scientific">gut metagenome</name>
    <dbReference type="NCBI Taxonomy" id="749906"/>
    <lineage>
        <taxon>unclassified sequences</taxon>
        <taxon>metagenomes</taxon>
        <taxon>organismal metagenomes</taxon>
    </lineage>
</organism>
<evidence type="ECO:0000313" key="1">
    <source>
        <dbReference type="EMBL" id="EJW99639.1"/>
    </source>
</evidence>
<reference evidence="1" key="1">
    <citation type="journal article" date="2012" name="PLoS ONE">
        <title>Gene sets for utilization of primary and secondary nutrition supplies in the distal gut of endangered iberian lynx.</title>
        <authorList>
            <person name="Alcaide M."/>
            <person name="Messina E."/>
            <person name="Richter M."/>
            <person name="Bargiela R."/>
            <person name="Peplies J."/>
            <person name="Huws S.A."/>
            <person name="Newbold C.J."/>
            <person name="Golyshin P.N."/>
            <person name="Simon M.A."/>
            <person name="Lopez G."/>
            <person name="Yakimov M.M."/>
            <person name="Ferrer M."/>
        </authorList>
    </citation>
    <scope>NUCLEOTIDE SEQUENCE</scope>
</reference>
<dbReference type="EMBL" id="AMCI01003716">
    <property type="protein sequence ID" value="EJW99639.1"/>
    <property type="molecule type" value="Genomic_DNA"/>
</dbReference>
<sequence>MGDFMLPSKQHKIMVIDMQKGESIQF</sequence>
<comment type="caution">
    <text evidence="1">The sequence shown here is derived from an EMBL/GenBank/DDBJ whole genome shotgun (WGS) entry which is preliminary data.</text>
</comment>
<feature type="non-terminal residue" evidence="1">
    <location>
        <position position="26"/>
    </location>
</feature>
<proteinExistence type="predicted"/>
<accession>J9GJ92</accession>
<name>J9GJ92_9ZZZZ</name>